<feature type="transmembrane region" description="Helical" evidence="7">
    <location>
        <begin position="140"/>
        <end position="157"/>
    </location>
</feature>
<keyword evidence="4 7" id="KW-0812">Transmembrane</keyword>
<comment type="similarity">
    <text evidence="2">Belongs to the bacterial sugar transferase family.</text>
</comment>
<dbReference type="EMBL" id="BAABLP010000006">
    <property type="protein sequence ID" value="GAA4752960.1"/>
    <property type="molecule type" value="Genomic_DNA"/>
</dbReference>
<comment type="subcellular location">
    <subcellularLocation>
        <location evidence="1">Membrane</location>
        <topology evidence="1">Multi-pass membrane protein</topology>
    </subcellularLocation>
</comment>
<keyword evidence="5 7" id="KW-1133">Transmembrane helix</keyword>
<gene>
    <name evidence="9" type="ORF">GCM10025783_27290</name>
</gene>
<evidence type="ECO:0000256" key="5">
    <source>
        <dbReference type="ARBA" id="ARBA00022989"/>
    </source>
</evidence>
<sequence>MTPELTAFATPLSQAASCDRGFMESGALGDAVPDGRLTLTRPSAFGASAFATPDLTVPVQRIGWRRAYRLSLAGTDLAAIVASLLIAQTVNDLRIQPQTQYTVWGIALGIVWLVMLAAIRSREVRVLGAGTTEYQRVAKATGIAFSAFAVIMVLFKLDVGRGYLLVALPVGLALLLAERFLWRSWLIARRREGLCLIGAVVVGNHQDATRITNEMIKHHHAGYRPVGVAYTDGTGGSEFAALDGRNLPLVDYGTLSDTVRATHTRAVVVAGELPGGREAIQDLGWRLENSKTELILTSQLTDVAGPRIHMRPVDGLPMLHVDLPQYAGLNHTVKRGIDLLLAGIAVVLLSPVLAIVALVVFLEDRGPVLFRQERIGIAGERFTMFKFRSMVVDAEARLALLAKQNQGAGVLFKMKDDPRVTRVGAFIRRYSLDELPQLFNVLNGTMSLIGPRPPLPREVAAYEGRVNRRLLIKPGITGLWQVSGRSNLSWEESVKLDLYYVENWSVTTDFMILLKTVRAVFGSDGAY</sequence>
<evidence type="ECO:0000313" key="9">
    <source>
        <dbReference type="EMBL" id="GAA4752960.1"/>
    </source>
</evidence>
<evidence type="ECO:0000256" key="6">
    <source>
        <dbReference type="ARBA" id="ARBA00023136"/>
    </source>
</evidence>
<feature type="transmembrane region" description="Helical" evidence="7">
    <location>
        <begin position="339"/>
        <end position="362"/>
    </location>
</feature>
<dbReference type="Pfam" id="PF02397">
    <property type="entry name" value="Bac_transf"/>
    <property type="match status" value="1"/>
</dbReference>
<evidence type="ECO:0000256" key="1">
    <source>
        <dbReference type="ARBA" id="ARBA00004141"/>
    </source>
</evidence>
<comment type="caution">
    <text evidence="9">The sequence shown here is derived from an EMBL/GenBank/DDBJ whole genome shotgun (WGS) entry which is preliminary data.</text>
</comment>
<evidence type="ECO:0000256" key="2">
    <source>
        <dbReference type="ARBA" id="ARBA00006464"/>
    </source>
</evidence>
<keyword evidence="6 7" id="KW-0472">Membrane</keyword>
<protein>
    <submittedName>
        <fullName evidence="9">Sugar transferase</fullName>
    </submittedName>
</protein>
<reference evidence="10" key="1">
    <citation type="journal article" date="2019" name="Int. J. Syst. Evol. Microbiol.">
        <title>The Global Catalogue of Microorganisms (GCM) 10K type strain sequencing project: providing services to taxonomists for standard genome sequencing and annotation.</title>
        <authorList>
            <consortium name="The Broad Institute Genomics Platform"/>
            <consortium name="The Broad Institute Genome Sequencing Center for Infectious Disease"/>
            <person name="Wu L."/>
            <person name="Ma J."/>
        </authorList>
    </citation>
    <scope>NUCLEOTIDE SEQUENCE [LARGE SCALE GENOMIC DNA]</scope>
    <source>
        <strain evidence="10">JCM 19015</strain>
    </source>
</reference>
<dbReference type="InterPro" id="IPR017475">
    <property type="entry name" value="EPS_sugar_tfrase"/>
</dbReference>
<feature type="domain" description="Bacterial sugar transferase" evidence="8">
    <location>
        <begin position="334"/>
        <end position="521"/>
    </location>
</feature>
<evidence type="ECO:0000256" key="3">
    <source>
        <dbReference type="ARBA" id="ARBA00022679"/>
    </source>
</evidence>
<dbReference type="NCBIfam" id="TIGR03025">
    <property type="entry name" value="EPS_sugtrans"/>
    <property type="match status" value="1"/>
</dbReference>
<evidence type="ECO:0000313" key="10">
    <source>
        <dbReference type="Proteomes" id="UP001500121"/>
    </source>
</evidence>
<dbReference type="PANTHER" id="PTHR30576">
    <property type="entry name" value="COLANIC BIOSYNTHESIS UDP-GLUCOSE LIPID CARRIER TRANSFERASE"/>
    <property type="match status" value="1"/>
</dbReference>
<keyword evidence="10" id="KW-1185">Reference proteome</keyword>
<evidence type="ECO:0000256" key="4">
    <source>
        <dbReference type="ARBA" id="ARBA00022692"/>
    </source>
</evidence>
<dbReference type="Proteomes" id="UP001500121">
    <property type="component" value="Unassembled WGS sequence"/>
</dbReference>
<feature type="transmembrane region" description="Helical" evidence="7">
    <location>
        <begin position="163"/>
        <end position="182"/>
    </location>
</feature>
<name>A0ABP8ZCX2_9MICO</name>
<dbReference type="GO" id="GO:0016740">
    <property type="term" value="F:transferase activity"/>
    <property type="evidence" value="ECO:0007669"/>
    <property type="project" value="UniProtKB-KW"/>
</dbReference>
<organism evidence="9 10">
    <name type="scientific">Amnibacterium soli</name>
    <dbReference type="NCBI Taxonomy" id="1282736"/>
    <lineage>
        <taxon>Bacteria</taxon>
        <taxon>Bacillati</taxon>
        <taxon>Actinomycetota</taxon>
        <taxon>Actinomycetes</taxon>
        <taxon>Micrococcales</taxon>
        <taxon>Microbacteriaceae</taxon>
        <taxon>Amnibacterium</taxon>
    </lineage>
</organism>
<evidence type="ECO:0000256" key="7">
    <source>
        <dbReference type="SAM" id="Phobius"/>
    </source>
</evidence>
<evidence type="ECO:0000259" key="8">
    <source>
        <dbReference type="Pfam" id="PF02397"/>
    </source>
</evidence>
<proteinExistence type="inferred from homology"/>
<dbReference type="PANTHER" id="PTHR30576:SF10">
    <property type="entry name" value="SLL5057 PROTEIN"/>
    <property type="match status" value="1"/>
</dbReference>
<feature type="transmembrane region" description="Helical" evidence="7">
    <location>
        <begin position="101"/>
        <end position="119"/>
    </location>
</feature>
<dbReference type="Pfam" id="PF13727">
    <property type="entry name" value="CoA_binding_3"/>
    <property type="match status" value="1"/>
</dbReference>
<keyword evidence="3 9" id="KW-0808">Transferase</keyword>
<dbReference type="InterPro" id="IPR003362">
    <property type="entry name" value="Bact_transf"/>
</dbReference>
<accession>A0ABP8ZCX2</accession>
<feature type="transmembrane region" description="Helical" evidence="7">
    <location>
        <begin position="70"/>
        <end position="89"/>
    </location>
</feature>